<gene>
    <name evidence="13" type="ORF">AB5I84_04670</name>
</gene>
<feature type="chain" id="PRO_5047458795" evidence="11">
    <location>
        <begin position="23"/>
        <end position="339"/>
    </location>
</feature>
<evidence type="ECO:0000256" key="11">
    <source>
        <dbReference type="SAM" id="SignalP"/>
    </source>
</evidence>
<keyword evidence="7" id="KW-0406">Ion transport</keyword>
<dbReference type="Gene3D" id="2.40.160.10">
    <property type="entry name" value="Porin"/>
    <property type="match status" value="1"/>
</dbReference>
<feature type="domain" description="Porin" evidence="12">
    <location>
        <begin position="9"/>
        <end position="305"/>
    </location>
</feature>
<keyword evidence="4" id="KW-1134">Transmembrane beta strand</keyword>
<evidence type="ECO:0000256" key="7">
    <source>
        <dbReference type="ARBA" id="ARBA00023065"/>
    </source>
</evidence>
<keyword evidence="5" id="KW-0812">Transmembrane</keyword>
<evidence type="ECO:0000256" key="3">
    <source>
        <dbReference type="ARBA" id="ARBA00022448"/>
    </source>
</evidence>
<keyword evidence="3" id="KW-0813">Transport</keyword>
<dbReference type="SUPFAM" id="SSF56935">
    <property type="entry name" value="Porins"/>
    <property type="match status" value="1"/>
</dbReference>
<evidence type="ECO:0000256" key="4">
    <source>
        <dbReference type="ARBA" id="ARBA00022452"/>
    </source>
</evidence>
<keyword evidence="8" id="KW-0626">Porin</keyword>
<dbReference type="PANTHER" id="PTHR34501:SF9">
    <property type="entry name" value="MAJOR OUTER MEMBRANE PROTEIN P.IA"/>
    <property type="match status" value="1"/>
</dbReference>
<comment type="subunit">
    <text evidence="2">Homotrimer.</text>
</comment>
<evidence type="ECO:0000259" key="12">
    <source>
        <dbReference type="Pfam" id="PF13609"/>
    </source>
</evidence>
<dbReference type="Pfam" id="PF13609">
    <property type="entry name" value="Porin_4"/>
    <property type="match status" value="1"/>
</dbReference>
<dbReference type="RefSeq" id="WP_369454696.1">
    <property type="nucleotide sequence ID" value="NZ_JBGCUO010000001.1"/>
</dbReference>
<reference evidence="13 14" key="1">
    <citation type="submission" date="2024-07" db="EMBL/GenBank/DDBJ databases">
        <authorList>
            <person name="Ren Q."/>
        </authorList>
    </citation>
    <scope>NUCLEOTIDE SEQUENCE [LARGE SCALE GENOMIC DNA]</scope>
    <source>
        <strain evidence="13 14">REN37</strain>
    </source>
</reference>
<proteinExistence type="predicted"/>
<dbReference type="Proteomes" id="UP001562065">
    <property type="component" value="Unassembled WGS sequence"/>
</dbReference>
<dbReference type="InterPro" id="IPR001702">
    <property type="entry name" value="Porin_Gram-ve"/>
</dbReference>
<keyword evidence="14" id="KW-1185">Reference proteome</keyword>
<evidence type="ECO:0000256" key="8">
    <source>
        <dbReference type="ARBA" id="ARBA00023114"/>
    </source>
</evidence>
<accession>A0ABV4AF28</accession>
<dbReference type="InterPro" id="IPR050298">
    <property type="entry name" value="Gram-neg_bact_OMP"/>
</dbReference>
<evidence type="ECO:0000313" key="13">
    <source>
        <dbReference type="EMBL" id="MEY1661439.1"/>
    </source>
</evidence>
<dbReference type="PRINTS" id="PR00184">
    <property type="entry name" value="NEISSPPORIN"/>
</dbReference>
<protein>
    <submittedName>
        <fullName evidence="13">Porin</fullName>
    </submittedName>
</protein>
<evidence type="ECO:0000256" key="2">
    <source>
        <dbReference type="ARBA" id="ARBA00011233"/>
    </source>
</evidence>
<name>A0ABV4AF28_9GAMM</name>
<sequence length="339" mass="36799">MNKKLLAMAVGVAVLAPGMALADVSIYGRAHVSLDQLDDGGDYNETNLSSNSSRLGFRGDTKIADSNLTAFFQVETEINFAQGKGSSWASRDTFVGLKGDFGMVRAGQFDSPFKAARDPANLFGDQLGDMRNLTRVGDARFDERTPNTIHYQTPNYNGLQFNLGYSIHEGTAAKDDEKQDAVSASVTYANGPFQGALAYEQYGRDTSNGKRKAVRLAGAYKVADPVKLVAFYQNANHDDDQFDSDTWGLGAEFQVAPATYVKGMYMMMDADAKDMSADMVAVGVEHRLDKALRVYANYAIVMNDDLAALTPWQQARTTNVGGAAGENAQGLSLGMRYDF</sequence>
<keyword evidence="9" id="KW-0472">Membrane</keyword>
<dbReference type="PANTHER" id="PTHR34501">
    <property type="entry name" value="PROTEIN YDDL-RELATED"/>
    <property type="match status" value="1"/>
</dbReference>
<dbReference type="InterPro" id="IPR033900">
    <property type="entry name" value="Gram_neg_porin_domain"/>
</dbReference>
<evidence type="ECO:0000313" key="14">
    <source>
        <dbReference type="Proteomes" id="UP001562065"/>
    </source>
</evidence>
<evidence type="ECO:0000256" key="9">
    <source>
        <dbReference type="ARBA" id="ARBA00023136"/>
    </source>
</evidence>
<keyword evidence="6 11" id="KW-0732">Signal</keyword>
<feature type="signal peptide" evidence="11">
    <location>
        <begin position="1"/>
        <end position="22"/>
    </location>
</feature>
<evidence type="ECO:0000256" key="10">
    <source>
        <dbReference type="ARBA" id="ARBA00023237"/>
    </source>
</evidence>
<evidence type="ECO:0000256" key="1">
    <source>
        <dbReference type="ARBA" id="ARBA00004571"/>
    </source>
</evidence>
<dbReference type="InterPro" id="IPR023614">
    <property type="entry name" value="Porin_dom_sf"/>
</dbReference>
<dbReference type="CDD" id="cd00342">
    <property type="entry name" value="gram_neg_porins"/>
    <property type="match status" value="1"/>
</dbReference>
<organism evidence="13 14">
    <name type="scientific">Isoalcanivorax beigongshangi</name>
    <dbReference type="NCBI Taxonomy" id="3238810"/>
    <lineage>
        <taxon>Bacteria</taxon>
        <taxon>Pseudomonadati</taxon>
        <taxon>Pseudomonadota</taxon>
        <taxon>Gammaproteobacteria</taxon>
        <taxon>Oceanospirillales</taxon>
        <taxon>Alcanivoracaceae</taxon>
        <taxon>Isoalcanivorax</taxon>
    </lineage>
</organism>
<dbReference type="InterPro" id="IPR002299">
    <property type="entry name" value="Porin_Neis"/>
</dbReference>
<dbReference type="PRINTS" id="PR00182">
    <property type="entry name" value="ECOLNEIPORIN"/>
</dbReference>
<evidence type="ECO:0000256" key="5">
    <source>
        <dbReference type="ARBA" id="ARBA00022692"/>
    </source>
</evidence>
<keyword evidence="10" id="KW-0998">Cell outer membrane</keyword>
<evidence type="ECO:0000256" key="6">
    <source>
        <dbReference type="ARBA" id="ARBA00022729"/>
    </source>
</evidence>
<comment type="caution">
    <text evidence="13">The sequence shown here is derived from an EMBL/GenBank/DDBJ whole genome shotgun (WGS) entry which is preliminary data.</text>
</comment>
<dbReference type="EMBL" id="JBGCUO010000001">
    <property type="protein sequence ID" value="MEY1661439.1"/>
    <property type="molecule type" value="Genomic_DNA"/>
</dbReference>
<comment type="subcellular location">
    <subcellularLocation>
        <location evidence="1">Cell outer membrane</location>
        <topology evidence="1">Multi-pass membrane protein</topology>
    </subcellularLocation>
</comment>